<name>A0A6J6E8C9_9ZZZZ</name>
<dbReference type="AlphaFoldDB" id="A0A6J6E8C9"/>
<reference evidence="1" key="1">
    <citation type="submission" date="2020-05" db="EMBL/GenBank/DDBJ databases">
        <authorList>
            <person name="Chiriac C."/>
            <person name="Salcher M."/>
            <person name="Ghai R."/>
            <person name="Kavagutti S V."/>
        </authorList>
    </citation>
    <scope>NUCLEOTIDE SEQUENCE</scope>
</reference>
<evidence type="ECO:0000313" key="1">
    <source>
        <dbReference type="EMBL" id="CAB4571519.1"/>
    </source>
</evidence>
<accession>A0A6J6E8C9</accession>
<protein>
    <submittedName>
        <fullName evidence="1">Unannotated protein</fullName>
    </submittedName>
</protein>
<dbReference type="EMBL" id="CAEZTT010000021">
    <property type="protein sequence ID" value="CAB4571519.1"/>
    <property type="molecule type" value="Genomic_DNA"/>
</dbReference>
<proteinExistence type="predicted"/>
<sequence length="51" mass="5859">MDPSYGRLSGEPVTMREIGGLIAQYTWQKLSSIRTIFKYKDIVMLILLILV</sequence>
<organism evidence="1">
    <name type="scientific">freshwater metagenome</name>
    <dbReference type="NCBI Taxonomy" id="449393"/>
    <lineage>
        <taxon>unclassified sequences</taxon>
        <taxon>metagenomes</taxon>
        <taxon>ecological metagenomes</taxon>
    </lineage>
</organism>
<gene>
    <name evidence="1" type="ORF">UFOPK1726_00311</name>
</gene>